<dbReference type="InterPro" id="IPR036397">
    <property type="entry name" value="RNaseH_sf"/>
</dbReference>
<dbReference type="Gene3D" id="1.10.10.10">
    <property type="entry name" value="Winged helix-like DNA-binding domain superfamily/Winged helix DNA-binding domain"/>
    <property type="match status" value="1"/>
</dbReference>
<dbReference type="InterPro" id="IPR025959">
    <property type="entry name" value="Winged_HTH_dom"/>
</dbReference>
<feature type="domain" description="Winged helix-turn helix" evidence="3">
    <location>
        <begin position="97"/>
        <end position="154"/>
    </location>
</feature>
<evidence type="ECO:0000259" key="3">
    <source>
        <dbReference type="Pfam" id="PF13592"/>
    </source>
</evidence>
<dbReference type="InterPro" id="IPR036388">
    <property type="entry name" value="WH-like_DNA-bd_sf"/>
</dbReference>
<dbReference type="InterPro" id="IPR055247">
    <property type="entry name" value="InsJ-like_HTH"/>
</dbReference>
<sequence>MKLKDARHLSASAQEALRYRVVNAIEHGMSKSEASRVFRVSRTAIHQWAKATAAEGTKALKAKKRGPRSSSRLLPHQAATAVRLMELHCPDALGLPFYLWTREAVQQFLAERFELSVSVWTVGRYLRKWGFTPQKPLRRAYEQDVKAVQQWLQAEYPQICQEARRQKAEIHWGDEMGVRSDYQAGRSYGRTGKTPVVPGTGQRFRCNLISTITNRGKLYFKVFTQRFNAALMLDFLRRLIRQCDQKVFLIVDGHPVHRSRAVRHWVEQHAERIRLFFLPSYSPELNPDELLNHDVKANAVGRQRPKTQSQMIENIRSYLRSTQRQPRVVQRYFHEKHVAYAAA</sequence>
<dbReference type="InterPro" id="IPR038717">
    <property type="entry name" value="Tc1-like_DDE_dom"/>
</dbReference>
<dbReference type="InterPro" id="IPR047655">
    <property type="entry name" value="Transpos_IS630-like"/>
</dbReference>
<dbReference type="Pfam" id="PF13518">
    <property type="entry name" value="HTH_28"/>
    <property type="match status" value="1"/>
</dbReference>
<evidence type="ECO:0000313" key="4">
    <source>
        <dbReference type="EMBL" id="CAA9586477.1"/>
    </source>
</evidence>
<feature type="domain" description="Tc1-like transposase DDE" evidence="1">
    <location>
        <begin position="170"/>
        <end position="311"/>
    </location>
</feature>
<name>A0A6J4VTL4_9CYAN</name>
<dbReference type="NCBIfam" id="NF033545">
    <property type="entry name" value="transpos_IS630"/>
    <property type="match status" value="1"/>
</dbReference>
<feature type="domain" description="Insertion element IS150 protein InsJ-like helix-turn-helix" evidence="2">
    <location>
        <begin position="18"/>
        <end position="68"/>
    </location>
</feature>
<reference evidence="4" key="1">
    <citation type="submission" date="2020-02" db="EMBL/GenBank/DDBJ databases">
        <authorList>
            <person name="Meier V. D."/>
        </authorList>
    </citation>
    <scope>NUCLEOTIDE SEQUENCE</scope>
    <source>
        <strain evidence="4">AVDCRST_MAG81</strain>
    </source>
</reference>
<gene>
    <name evidence="4" type="ORF">AVDCRST_MAG81-3897</name>
</gene>
<dbReference type="EMBL" id="CADCWO010000204">
    <property type="protein sequence ID" value="CAA9586477.1"/>
    <property type="molecule type" value="Genomic_DNA"/>
</dbReference>
<dbReference type="Gene3D" id="3.30.420.10">
    <property type="entry name" value="Ribonuclease H-like superfamily/Ribonuclease H"/>
    <property type="match status" value="1"/>
</dbReference>
<dbReference type="Pfam" id="PF13592">
    <property type="entry name" value="HTH_33"/>
    <property type="match status" value="1"/>
</dbReference>
<dbReference type="SUPFAM" id="SSF46689">
    <property type="entry name" value="Homeodomain-like"/>
    <property type="match status" value="1"/>
</dbReference>
<accession>A0A6J4VTL4</accession>
<protein>
    <submittedName>
        <fullName evidence="4">Mobile element protein</fullName>
    </submittedName>
</protein>
<dbReference type="InterPro" id="IPR009057">
    <property type="entry name" value="Homeodomain-like_sf"/>
</dbReference>
<dbReference type="AlphaFoldDB" id="A0A6J4VTL4"/>
<evidence type="ECO:0000259" key="1">
    <source>
        <dbReference type="Pfam" id="PF13358"/>
    </source>
</evidence>
<organism evidence="4">
    <name type="scientific">uncultured Synechococcales cyanobacterium</name>
    <dbReference type="NCBI Taxonomy" id="1936017"/>
    <lineage>
        <taxon>Bacteria</taxon>
        <taxon>Bacillati</taxon>
        <taxon>Cyanobacteriota</taxon>
        <taxon>Cyanophyceae</taxon>
        <taxon>Synechococcales</taxon>
        <taxon>environmental samples</taxon>
    </lineage>
</organism>
<evidence type="ECO:0000259" key="2">
    <source>
        <dbReference type="Pfam" id="PF13518"/>
    </source>
</evidence>
<dbReference type="Pfam" id="PF13358">
    <property type="entry name" value="DDE_3"/>
    <property type="match status" value="1"/>
</dbReference>
<dbReference type="GO" id="GO:0003676">
    <property type="term" value="F:nucleic acid binding"/>
    <property type="evidence" value="ECO:0007669"/>
    <property type="project" value="InterPro"/>
</dbReference>
<proteinExistence type="predicted"/>